<accession>A0A2P2QTW4</accession>
<proteinExistence type="predicted"/>
<dbReference type="EMBL" id="GGEC01089959">
    <property type="protein sequence ID" value="MBX70443.1"/>
    <property type="molecule type" value="Transcribed_RNA"/>
</dbReference>
<sequence>MCCSKIVGSLLLINLREFTVRLCWKRPVLFLLTPLNQLNSVMGLKQVCQSSILPTDLIVTQVV</sequence>
<name>A0A2P2QTW4_RHIMU</name>
<organism evidence="1">
    <name type="scientific">Rhizophora mucronata</name>
    <name type="common">Asiatic mangrove</name>
    <dbReference type="NCBI Taxonomy" id="61149"/>
    <lineage>
        <taxon>Eukaryota</taxon>
        <taxon>Viridiplantae</taxon>
        <taxon>Streptophyta</taxon>
        <taxon>Embryophyta</taxon>
        <taxon>Tracheophyta</taxon>
        <taxon>Spermatophyta</taxon>
        <taxon>Magnoliopsida</taxon>
        <taxon>eudicotyledons</taxon>
        <taxon>Gunneridae</taxon>
        <taxon>Pentapetalae</taxon>
        <taxon>rosids</taxon>
        <taxon>fabids</taxon>
        <taxon>Malpighiales</taxon>
        <taxon>Rhizophoraceae</taxon>
        <taxon>Rhizophora</taxon>
    </lineage>
</organism>
<protein>
    <submittedName>
        <fullName evidence="1">Uncharacterized protein</fullName>
    </submittedName>
</protein>
<evidence type="ECO:0000313" key="1">
    <source>
        <dbReference type="EMBL" id="MBX70443.1"/>
    </source>
</evidence>
<dbReference type="AlphaFoldDB" id="A0A2P2QTW4"/>
<reference evidence="1" key="1">
    <citation type="submission" date="2018-02" db="EMBL/GenBank/DDBJ databases">
        <title>Rhizophora mucronata_Transcriptome.</title>
        <authorList>
            <person name="Meera S.P."/>
            <person name="Sreeshan A."/>
            <person name="Augustine A."/>
        </authorList>
    </citation>
    <scope>NUCLEOTIDE SEQUENCE</scope>
    <source>
        <tissue evidence="1">Leaf</tissue>
    </source>
</reference>